<protein>
    <submittedName>
        <fullName evidence="3">GNAT family acetyltransferase</fullName>
    </submittedName>
</protein>
<feature type="compositionally biased region" description="Basic residues" evidence="1">
    <location>
        <begin position="396"/>
        <end position="410"/>
    </location>
</feature>
<dbReference type="PANTHER" id="PTHR43415:SF3">
    <property type="entry name" value="GNAT-FAMILY ACETYLTRANSFERASE"/>
    <property type="match status" value="1"/>
</dbReference>
<evidence type="ECO:0000313" key="3">
    <source>
        <dbReference type="EMBL" id="OZG56473.1"/>
    </source>
</evidence>
<dbReference type="InterPro" id="IPR016181">
    <property type="entry name" value="Acyl_CoA_acyltransferase"/>
</dbReference>
<evidence type="ECO:0000259" key="2">
    <source>
        <dbReference type="Pfam" id="PF13302"/>
    </source>
</evidence>
<keyword evidence="4" id="KW-1185">Reference proteome</keyword>
<dbReference type="RefSeq" id="WP_094689993.1">
    <property type="nucleotide sequence ID" value="NZ_JACBYZ010000001.1"/>
</dbReference>
<dbReference type="AlphaFoldDB" id="A0A261FBX0"/>
<dbReference type="Proteomes" id="UP000228976">
    <property type="component" value="Unassembled WGS sequence"/>
</dbReference>
<name>A0A261FBX0_9BIFI</name>
<dbReference type="Gene3D" id="3.40.630.30">
    <property type="match status" value="1"/>
</dbReference>
<keyword evidence="3" id="KW-0808">Transferase</keyword>
<organism evidence="3 4">
    <name type="scientific">Aeriscardovia aeriphila</name>
    <dbReference type="NCBI Taxonomy" id="218139"/>
    <lineage>
        <taxon>Bacteria</taxon>
        <taxon>Bacillati</taxon>
        <taxon>Actinomycetota</taxon>
        <taxon>Actinomycetes</taxon>
        <taxon>Bifidobacteriales</taxon>
        <taxon>Bifidobacteriaceae</taxon>
        <taxon>Aeriscardovia</taxon>
    </lineage>
</organism>
<dbReference type="EMBL" id="MWWU01000002">
    <property type="protein sequence ID" value="OZG56473.1"/>
    <property type="molecule type" value="Genomic_DNA"/>
</dbReference>
<comment type="caution">
    <text evidence="3">The sequence shown here is derived from an EMBL/GenBank/DDBJ whole genome shotgun (WGS) entry which is preliminary data.</text>
</comment>
<evidence type="ECO:0000313" key="4">
    <source>
        <dbReference type="Proteomes" id="UP000228976"/>
    </source>
</evidence>
<dbReference type="SUPFAM" id="SSF55729">
    <property type="entry name" value="Acyl-CoA N-acyltransferases (Nat)"/>
    <property type="match status" value="1"/>
</dbReference>
<feature type="compositionally biased region" description="Acidic residues" evidence="1">
    <location>
        <begin position="367"/>
        <end position="376"/>
    </location>
</feature>
<proteinExistence type="predicted"/>
<feature type="domain" description="N-acetyltransferase" evidence="2">
    <location>
        <begin position="49"/>
        <end position="213"/>
    </location>
</feature>
<feature type="region of interest" description="Disordered" evidence="1">
    <location>
        <begin position="342"/>
        <end position="410"/>
    </location>
</feature>
<sequence>MSTPHAEPELKVPAMKQSAKDIETHLSFYNQRRLCDSVRIPSIECEMQILRPVRLEDMDFMDEINAWAGSSTITGMKRDDERSMVESWVKDSVAWSMGEIDPDANIDSSRNQRSIGWTMQTRLPNSIDPTKLRPIGMIFLTELDGWNRSARLQVILGKDFRGRSYSRDAMPRVMTYGFASVDSGEGLGLHRIITKVPEKNTRALSVYQSLGYTKEVALRDALWDCEANHYQDQEILSTIQDEYDPVQALDAFGMRVIQSNPGMAEALALHQHSLSLHQKVHAGLYDAAVEDDEGIDLGSARDYDPLEQPGSSFASGYAQAVEAAAYGYGTLAGQARSMASADRSASGMRTRGGVGRADNPVSVRVDSDEEPVDPDQPEWPIDRPEDEGRVTTSKRAWWRKLGPSRKKTQD</sequence>
<dbReference type="PANTHER" id="PTHR43415">
    <property type="entry name" value="SPERMIDINE N(1)-ACETYLTRANSFERASE"/>
    <property type="match status" value="1"/>
</dbReference>
<accession>A0A261FBX0</accession>
<reference evidence="3 4" key="1">
    <citation type="journal article" date="2017" name="BMC Genomics">
        <title>Comparative genomic and phylogenomic analyses of the Bifidobacteriaceae family.</title>
        <authorList>
            <person name="Lugli G.A."/>
            <person name="Milani C."/>
            <person name="Turroni F."/>
            <person name="Duranti S."/>
            <person name="Mancabelli L."/>
            <person name="Mangifesta M."/>
            <person name="Ferrario C."/>
            <person name="Modesto M."/>
            <person name="Mattarelli P."/>
            <person name="Jiri K."/>
            <person name="van Sinderen D."/>
            <person name="Ventura M."/>
        </authorList>
    </citation>
    <scope>NUCLEOTIDE SEQUENCE [LARGE SCALE GENOMIC DNA]</scope>
    <source>
        <strain evidence="3 4">LMG 21773</strain>
    </source>
</reference>
<dbReference type="Pfam" id="PF13302">
    <property type="entry name" value="Acetyltransf_3"/>
    <property type="match status" value="1"/>
</dbReference>
<dbReference type="InterPro" id="IPR000182">
    <property type="entry name" value="GNAT_dom"/>
</dbReference>
<feature type="compositionally biased region" description="Basic and acidic residues" evidence="1">
    <location>
        <begin position="380"/>
        <end position="389"/>
    </location>
</feature>
<gene>
    <name evidence="3" type="ORF">AEAE_0961</name>
</gene>
<dbReference type="OrthoDB" id="9814648at2"/>
<evidence type="ECO:0000256" key="1">
    <source>
        <dbReference type="SAM" id="MobiDB-lite"/>
    </source>
</evidence>
<dbReference type="GO" id="GO:0016747">
    <property type="term" value="F:acyltransferase activity, transferring groups other than amino-acyl groups"/>
    <property type="evidence" value="ECO:0007669"/>
    <property type="project" value="InterPro"/>
</dbReference>